<dbReference type="PANTHER" id="PTHR37486:SF1">
    <property type="entry name" value="STRINGENT STARVATION PROTEIN B"/>
    <property type="match status" value="1"/>
</dbReference>
<reference evidence="2" key="1">
    <citation type="submission" date="2017-12" db="EMBL/GenBank/DDBJ databases">
        <authorList>
            <person name="Sharma R."/>
            <person name="Wood M.E."/>
            <person name="Beatty N."/>
            <person name="Choi M.C."/>
            <person name="Duncan S."/>
            <person name="Fajardo C.P."/>
            <person name="Ferguson H.P."/>
            <person name="Kruger J.L."/>
            <person name="Webb C.J."/>
            <person name="Grose J.H."/>
        </authorList>
    </citation>
    <scope>NUCLEOTIDE SEQUENCE [LARGE SCALE GENOMIC DNA]</scope>
</reference>
<dbReference type="Proteomes" id="UP000241631">
    <property type="component" value="Segment"/>
</dbReference>
<protein>
    <submittedName>
        <fullName evidence="1">Putative stringent starvation protein B</fullName>
    </submittedName>
</protein>
<dbReference type="InterPro" id="IPR007481">
    <property type="entry name" value="SspB"/>
</dbReference>
<dbReference type="EMBL" id="MG655269">
    <property type="protein sequence ID" value="AUG86467.1"/>
    <property type="molecule type" value="Genomic_DNA"/>
</dbReference>
<dbReference type="GO" id="GO:0045732">
    <property type="term" value="P:positive regulation of protein catabolic process"/>
    <property type="evidence" value="ECO:0007669"/>
    <property type="project" value="TreeGrafter"/>
</dbReference>
<gene>
    <name evidence="1" type="ORF">MADMEL_39</name>
</gene>
<accession>A0A2H5BJG2</accession>
<evidence type="ECO:0000313" key="1">
    <source>
        <dbReference type="EMBL" id="AUG86467.1"/>
    </source>
</evidence>
<dbReference type="Gene3D" id="2.30.30.220">
    <property type="entry name" value="SspB-like"/>
    <property type="match status" value="1"/>
</dbReference>
<dbReference type="SUPFAM" id="SSF101738">
    <property type="entry name" value="SspB-like"/>
    <property type="match status" value="1"/>
</dbReference>
<dbReference type="InterPro" id="IPR036760">
    <property type="entry name" value="SspB-like_sf"/>
</dbReference>
<evidence type="ECO:0000313" key="2">
    <source>
        <dbReference type="Proteomes" id="UP000241631"/>
    </source>
</evidence>
<proteinExistence type="predicted"/>
<dbReference type="Pfam" id="PF04386">
    <property type="entry name" value="SspB"/>
    <property type="match status" value="1"/>
</dbReference>
<sequence>MSEQKPLIPFLHFQIDAFRNYLVANDLTPYAVFTLPKGLDPVLDRYTDPASGQLILNLSPNSCGHYEITDDGYMVLHQRFSGKAHEAFLPVQHLLAMYARERQDQAMVFADIEHTCDDDVKFVEDETVPEVDDTNVTALPFKKPTLTVVK</sequence>
<dbReference type="PANTHER" id="PTHR37486">
    <property type="entry name" value="STRINGENT STARVATION PROTEIN B"/>
    <property type="match status" value="1"/>
</dbReference>
<organism evidence="1 2">
    <name type="scientific">Erwinia phage vB_EamM_MadMel</name>
    <dbReference type="NCBI Taxonomy" id="2060128"/>
    <lineage>
        <taxon>Viruses</taxon>
        <taxon>Duplodnaviria</taxon>
        <taxon>Heunggongvirae</taxon>
        <taxon>Uroviricota</taxon>
        <taxon>Caudoviricetes</taxon>
        <taxon>Chimalliviridae</taxon>
        <taxon>Agricanvirus</taxon>
        <taxon>Agricanvirus specialG</taxon>
    </lineage>
</organism>
<name>A0A2H5BJG2_9CAUD</name>